<sequence length="175" mass="18718">MDLAQYVDTLRRELALAADGRSDEVRAFAERLVPSLESATRLMLLAALSHAADEITRDLAPGSVEVRLRGTDPHFVVTPPMGDPDVAEAGDRDGEQGRALVPPPLPNGDEGAATRINLRLPESLKAQIEDAAMRAGLSINAWLVRAAAAALTDGQTSTAARTAGPRRDRYTGWVR</sequence>
<dbReference type="SUPFAM" id="SSF47598">
    <property type="entry name" value="Ribbon-helix-helix"/>
    <property type="match status" value="1"/>
</dbReference>
<feature type="compositionally biased region" description="Basic and acidic residues" evidence="1">
    <location>
        <begin position="165"/>
        <end position="175"/>
    </location>
</feature>
<feature type="region of interest" description="Disordered" evidence="1">
    <location>
        <begin position="80"/>
        <end position="110"/>
    </location>
</feature>
<dbReference type="AlphaFoldDB" id="A0A9X2IW52"/>
<keyword evidence="3" id="KW-1185">Reference proteome</keyword>
<evidence type="ECO:0000256" key="1">
    <source>
        <dbReference type="SAM" id="MobiDB-lite"/>
    </source>
</evidence>
<evidence type="ECO:0008006" key="4">
    <source>
        <dbReference type="Google" id="ProtNLM"/>
    </source>
</evidence>
<comment type="caution">
    <text evidence="2">The sequence shown here is derived from an EMBL/GenBank/DDBJ whole genome shotgun (WGS) entry which is preliminary data.</text>
</comment>
<dbReference type="Gene3D" id="1.10.1220.10">
    <property type="entry name" value="Met repressor-like"/>
    <property type="match status" value="1"/>
</dbReference>
<dbReference type="InterPro" id="IPR010985">
    <property type="entry name" value="Ribbon_hlx_hlx"/>
</dbReference>
<protein>
    <recommendedName>
        <fullName evidence="4">HicB-like protein involved in pilus formation</fullName>
    </recommendedName>
</protein>
<evidence type="ECO:0000313" key="2">
    <source>
        <dbReference type="EMBL" id="MCM6773184.1"/>
    </source>
</evidence>
<name>A0A9X2IW52_9NOCA</name>
<dbReference type="GO" id="GO:0006355">
    <property type="term" value="P:regulation of DNA-templated transcription"/>
    <property type="evidence" value="ECO:0007669"/>
    <property type="project" value="InterPro"/>
</dbReference>
<evidence type="ECO:0000313" key="3">
    <source>
        <dbReference type="Proteomes" id="UP001139157"/>
    </source>
</evidence>
<organism evidence="2 3">
    <name type="scientific">Nocardia pulmonis</name>
    <dbReference type="NCBI Taxonomy" id="2951408"/>
    <lineage>
        <taxon>Bacteria</taxon>
        <taxon>Bacillati</taxon>
        <taxon>Actinomycetota</taxon>
        <taxon>Actinomycetes</taxon>
        <taxon>Mycobacteriales</taxon>
        <taxon>Nocardiaceae</taxon>
        <taxon>Nocardia</taxon>
    </lineage>
</organism>
<feature type="region of interest" description="Disordered" evidence="1">
    <location>
        <begin position="154"/>
        <end position="175"/>
    </location>
</feature>
<accession>A0A9X2IW52</accession>
<gene>
    <name evidence="2" type="ORF">NDR86_06835</name>
</gene>
<proteinExistence type="predicted"/>
<dbReference type="EMBL" id="JAMRXG010000002">
    <property type="protein sequence ID" value="MCM6773184.1"/>
    <property type="molecule type" value="Genomic_DNA"/>
</dbReference>
<dbReference type="Proteomes" id="UP001139157">
    <property type="component" value="Unassembled WGS sequence"/>
</dbReference>
<dbReference type="RefSeq" id="WP_251910164.1">
    <property type="nucleotide sequence ID" value="NZ_JAMRXG010000002.1"/>
</dbReference>
<dbReference type="InterPro" id="IPR013321">
    <property type="entry name" value="Arc_rbn_hlx_hlx"/>
</dbReference>
<reference evidence="2" key="1">
    <citation type="submission" date="2022-06" db="EMBL/GenBank/DDBJ databases">
        <title>Novel species in genus nocardia.</title>
        <authorList>
            <person name="Li F."/>
        </authorList>
    </citation>
    <scope>NUCLEOTIDE SEQUENCE</scope>
    <source>
        <strain evidence="2">CDC141</strain>
    </source>
</reference>